<keyword evidence="2" id="KW-1185">Reference proteome</keyword>
<dbReference type="EMBL" id="FNON01000006">
    <property type="protein sequence ID" value="SDY63157.1"/>
    <property type="molecule type" value="Genomic_DNA"/>
</dbReference>
<dbReference type="Proteomes" id="UP000199515">
    <property type="component" value="Unassembled WGS sequence"/>
</dbReference>
<proteinExistence type="predicted"/>
<dbReference type="STRING" id="589385.SAMN05421504_106191"/>
<gene>
    <name evidence="1" type="ORF">SAMN05421504_106191</name>
</gene>
<dbReference type="AlphaFoldDB" id="A0A1H3LF38"/>
<evidence type="ECO:0000313" key="1">
    <source>
        <dbReference type="EMBL" id="SDY63157.1"/>
    </source>
</evidence>
<organism evidence="1 2">
    <name type="scientific">Amycolatopsis xylanica</name>
    <dbReference type="NCBI Taxonomy" id="589385"/>
    <lineage>
        <taxon>Bacteria</taxon>
        <taxon>Bacillati</taxon>
        <taxon>Actinomycetota</taxon>
        <taxon>Actinomycetes</taxon>
        <taxon>Pseudonocardiales</taxon>
        <taxon>Pseudonocardiaceae</taxon>
        <taxon>Amycolatopsis</taxon>
    </lineage>
</organism>
<reference evidence="1 2" key="1">
    <citation type="submission" date="2016-10" db="EMBL/GenBank/DDBJ databases">
        <authorList>
            <person name="de Groot N.N."/>
        </authorList>
    </citation>
    <scope>NUCLEOTIDE SEQUENCE [LARGE SCALE GENOMIC DNA]</scope>
    <source>
        <strain evidence="1 2">CPCC 202699</strain>
    </source>
</reference>
<accession>A0A1H3LF38</accession>
<evidence type="ECO:0000313" key="2">
    <source>
        <dbReference type="Proteomes" id="UP000199515"/>
    </source>
</evidence>
<protein>
    <submittedName>
        <fullName evidence="1">Uncharacterized protein</fullName>
    </submittedName>
</protein>
<name>A0A1H3LF38_9PSEU</name>
<sequence length="206" mass="23082">MSSVCARVPSIRVRLDRWKTGLVRELFEVGPDSLERFLSRWHGPADRERAVVEHDLPRPLREWFELTSCWTALDDTQNVVLKTPRLEDGKLVFWLENQGVWAWAVDPVGDDPPVHDRENAVGVPWQPTGVPLSTFLLHVAVFEAIMGSANAANVFGLSEVREILAPLRTLPAADWRWPAEGYRLYAGDSTLAFAGPEEAWVASQGS</sequence>